<gene>
    <name evidence="1" type="ORF">DLD82_17585</name>
</gene>
<dbReference type="Proteomes" id="UP000245934">
    <property type="component" value="Unassembled WGS sequence"/>
</dbReference>
<evidence type="ECO:0000313" key="1">
    <source>
        <dbReference type="EMBL" id="PWR69585.1"/>
    </source>
</evidence>
<evidence type="ECO:0000313" key="2">
    <source>
        <dbReference type="Proteomes" id="UP000245934"/>
    </source>
</evidence>
<keyword evidence="2" id="KW-1185">Reference proteome</keyword>
<comment type="caution">
    <text evidence="1">The sequence shown here is derived from an EMBL/GenBank/DDBJ whole genome shotgun (WGS) entry which is preliminary data.</text>
</comment>
<protein>
    <submittedName>
        <fullName evidence="1">Uncharacterized protein</fullName>
    </submittedName>
</protein>
<dbReference type="AlphaFoldDB" id="A0A2V2MTW6"/>
<proteinExistence type="predicted"/>
<sequence length="101" mass="11370">MYLKHFGDPATRNVSNYLLVFRHFWAPSKPVGAGETIRAKLQHLSLNRPKKEYPHHISNFDGLPISAGVSRIYHPTTSLAFFSFRDLNALLSGIRGGIRHG</sequence>
<name>A0A2V2MTW6_9EURY</name>
<organism evidence="1 2">
    <name type="scientific">Methanospirillum stamsii</name>
    <dbReference type="NCBI Taxonomy" id="1277351"/>
    <lineage>
        <taxon>Archaea</taxon>
        <taxon>Methanobacteriati</taxon>
        <taxon>Methanobacteriota</taxon>
        <taxon>Stenosarchaea group</taxon>
        <taxon>Methanomicrobia</taxon>
        <taxon>Methanomicrobiales</taxon>
        <taxon>Methanospirillaceae</taxon>
        <taxon>Methanospirillum</taxon>
    </lineage>
</organism>
<dbReference type="EMBL" id="QGMZ01000061">
    <property type="protein sequence ID" value="PWR69585.1"/>
    <property type="molecule type" value="Genomic_DNA"/>
</dbReference>
<accession>A0A2V2MTW6</accession>
<reference evidence="1 2" key="1">
    <citation type="submission" date="2018-05" db="EMBL/GenBank/DDBJ databases">
        <title>Draft genome of Methanospirillum stamsii Pt1.</title>
        <authorList>
            <person name="Dueholm M.S."/>
            <person name="Nielsen P.H."/>
            <person name="Bakmann L.F."/>
            <person name="Otzen D.E."/>
        </authorList>
    </citation>
    <scope>NUCLEOTIDE SEQUENCE [LARGE SCALE GENOMIC DNA]</scope>
    <source>
        <strain evidence="1 2">Pt1</strain>
    </source>
</reference>
<dbReference type="RefSeq" id="WP_109942440.1">
    <property type="nucleotide sequence ID" value="NZ_QGMZ01000061.1"/>
</dbReference>